<gene>
    <name evidence="4" type="ORF">C8N43_2999</name>
</gene>
<keyword evidence="5" id="KW-1185">Reference proteome</keyword>
<feature type="transmembrane region" description="Helical" evidence="3">
    <location>
        <begin position="12"/>
        <end position="32"/>
    </location>
</feature>
<dbReference type="GO" id="GO:1990281">
    <property type="term" value="C:efflux pump complex"/>
    <property type="evidence" value="ECO:0007669"/>
    <property type="project" value="TreeGrafter"/>
</dbReference>
<evidence type="ECO:0000313" key="4">
    <source>
        <dbReference type="EMBL" id="PTX54189.1"/>
    </source>
</evidence>
<sequence>MKKLLGYMTTALRELFWIVVAIAIIGGGYAGFQYLGANKEVVEAEPAPRQPTLVETADFTPVSRPLPIRGEGFVEPFRTVAVSAPTGGRIVMLHPAITDRGPFDEGDILVEIDASAERAQIEQARASIAATEARLDLVTTQLDRAQSLRDRNAVSQATVDDLLGQQNEIRANLEGQRAQLSSAEIALENKIVRAPFDGSVQSKEAEIGNVVAGGTPIAQIYTDDRMEVSIAIRELDATLIPGLFEGNAAPASVSIEFAGEQKRWNAQVVRVDPALDPQTRTLTVTVALRDRIESTAEFAAGAPPALINAFAKVVIDGIEPDNTYAIPSTALRGGDRVWLLRDGALAFHPAERIHVDGETSYVRMTGLEPEDRLILTTLSAPQPGVALQDVASPEVQTTLVVD</sequence>
<dbReference type="EMBL" id="QBKS01000002">
    <property type="protein sequence ID" value="PTX54189.1"/>
    <property type="molecule type" value="Genomic_DNA"/>
</dbReference>
<organism evidence="4 5">
    <name type="scientific">Litoreibacter ponti</name>
    <dbReference type="NCBI Taxonomy" id="1510457"/>
    <lineage>
        <taxon>Bacteria</taxon>
        <taxon>Pseudomonadati</taxon>
        <taxon>Pseudomonadota</taxon>
        <taxon>Alphaproteobacteria</taxon>
        <taxon>Rhodobacterales</taxon>
        <taxon>Roseobacteraceae</taxon>
        <taxon>Litoreibacter</taxon>
    </lineage>
</organism>
<accession>A0A2T6BDP1</accession>
<dbReference type="GO" id="GO:0015562">
    <property type="term" value="F:efflux transmembrane transporter activity"/>
    <property type="evidence" value="ECO:0007669"/>
    <property type="project" value="TreeGrafter"/>
</dbReference>
<keyword evidence="3" id="KW-0812">Transmembrane</keyword>
<dbReference type="InterPro" id="IPR006143">
    <property type="entry name" value="RND_pump_MFP"/>
</dbReference>
<dbReference type="AlphaFoldDB" id="A0A2T6BDP1"/>
<protein>
    <submittedName>
        <fullName evidence="4">RND family efflux transporter MFP subunit</fullName>
    </submittedName>
</protein>
<keyword evidence="3" id="KW-1133">Transmembrane helix</keyword>
<dbReference type="Gene3D" id="1.10.287.470">
    <property type="entry name" value="Helix hairpin bin"/>
    <property type="match status" value="1"/>
</dbReference>
<dbReference type="PANTHER" id="PTHR30469:SF33">
    <property type="entry name" value="SLR1207 PROTEIN"/>
    <property type="match status" value="1"/>
</dbReference>
<dbReference type="Gene3D" id="2.40.50.100">
    <property type="match status" value="1"/>
</dbReference>
<dbReference type="SUPFAM" id="SSF111369">
    <property type="entry name" value="HlyD-like secretion proteins"/>
    <property type="match status" value="1"/>
</dbReference>
<evidence type="ECO:0000256" key="3">
    <source>
        <dbReference type="SAM" id="Phobius"/>
    </source>
</evidence>
<comment type="similarity">
    <text evidence="1">Belongs to the membrane fusion protein (MFP) (TC 8.A.1) family.</text>
</comment>
<name>A0A2T6BDP1_9RHOB</name>
<dbReference type="Gene3D" id="2.40.30.170">
    <property type="match status" value="1"/>
</dbReference>
<proteinExistence type="inferred from homology"/>
<evidence type="ECO:0000256" key="2">
    <source>
        <dbReference type="SAM" id="Coils"/>
    </source>
</evidence>
<comment type="caution">
    <text evidence="4">The sequence shown here is derived from an EMBL/GenBank/DDBJ whole genome shotgun (WGS) entry which is preliminary data.</text>
</comment>
<dbReference type="NCBIfam" id="TIGR01730">
    <property type="entry name" value="RND_mfp"/>
    <property type="match status" value="1"/>
</dbReference>
<evidence type="ECO:0000313" key="5">
    <source>
        <dbReference type="Proteomes" id="UP000243978"/>
    </source>
</evidence>
<dbReference type="Proteomes" id="UP000243978">
    <property type="component" value="Unassembled WGS sequence"/>
</dbReference>
<dbReference type="RefSeq" id="WP_107846546.1">
    <property type="nucleotide sequence ID" value="NZ_QBKS01000002.1"/>
</dbReference>
<dbReference type="OrthoDB" id="7811737at2"/>
<keyword evidence="2" id="KW-0175">Coiled coil</keyword>
<feature type="coiled-coil region" evidence="2">
    <location>
        <begin position="114"/>
        <end position="141"/>
    </location>
</feature>
<dbReference type="PANTHER" id="PTHR30469">
    <property type="entry name" value="MULTIDRUG RESISTANCE PROTEIN MDTA"/>
    <property type="match status" value="1"/>
</dbReference>
<keyword evidence="3" id="KW-0472">Membrane</keyword>
<evidence type="ECO:0000256" key="1">
    <source>
        <dbReference type="ARBA" id="ARBA00009477"/>
    </source>
</evidence>
<reference evidence="4 5" key="1">
    <citation type="submission" date="2018-04" db="EMBL/GenBank/DDBJ databases">
        <title>Genomic Encyclopedia of Archaeal and Bacterial Type Strains, Phase II (KMG-II): from individual species to whole genera.</title>
        <authorList>
            <person name="Goeker M."/>
        </authorList>
    </citation>
    <scope>NUCLEOTIDE SEQUENCE [LARGE SCALE GENOMIC DNA]</scope>
    <source>
        <strain evidence="4 5">DSM 100977</strain>
    </source>
</reference>